<dbReference type="PANTHER" id="PTHR34106">
    <property type="entry name" value="GLYCOSIDASE"/>
    <property type="match status" value="1"/>
</dbReference>
<dbReference type="SUPFAM" id="SSF75005">
    <property type="entry name" value="Arabinanase/levansucrase/invertase"/>
    <property type="match status" value="1"/>
</dbReference>
<dbReference type="STRING" id="714943.Mucpa_5433"/>
<organism evidence="5 6">
    <name type="scientific">Mucilaginibacter paludis DSM 18603</name>
    <dbReference type="NCBI Taxonomy" id="714943"/>
    <lineage>
        <taxon>Bacteria</taxon>
        <taxon>Pseudomonadati</taxon>
        <taxon>Bacteroidota</taxon>
        <taxon>Sphingobacteriia</taxon>
        <taxon>Sphingobacteriales</taxon>
        <taxon>Sphingobacteriaceae</taxon>
        <taxon>Mucilaginibacter</taxon>
    </lineage>
</organism>
<accession>H1Y9C7</accession>
<keyword evidence="5" id="KW-0378">Hydrolase</keyword>
<evidence type="ECO:0000256" key="4">
    <source>
        <dbReference type="SAM" id="SignalP"/>
    </source>
</evidence>
<dbReference type="InterPro" id="IPR023296">
    <property type="entry name" value="Glyco_hydro_beta-prop_sf"/>
</dbReference>
<dbReference type="GO" id="GO:0016757">
    <property type="term" value="F:glycosyltransferase activity"/>
    <property type="evidence" value="ECO:0007669"/>
    <property type="project" value="UniProtKB-KW"/>
</dbReference>
<dbReference type="RefSeq" id="WP_008510749.1">
    <property type="nucleotide sequence ID" value="NZ_CM001403.1"/>
</dbReference>
<proteinExistence type="inferred from homology"/>
<feature type="signal peptide" evidence="4">
    <location>
        <begin position="1"/>
        <end position="23"/>
    </location>
</feature>
<keyword evidence="6" id="KW-1185">Reference proteome</keyword>
<name>H1Y9C7_9SPHI</name>
<dbReference type="Pfam" id="PF04041">
    <property type="entry name" value="Glyco_hydro_130"/>
    <property type="match status" value="1"/>
</dbReference>
<dbReference type="CDD" id="cd18610">
    <property type="entry name" value="GH130_BT3780-like"/>
    <property type="match status" value="1"/>
</dbReference>
<dbReference type="OrthoDB" id="2534034at2"/>
<dbReference type="EMBL" id="CM001403">
    <property type="protein sequence ID" value="EHQ29505.1"/>
    <property type="molecule type" value="Genomic_DNA"/>
</dbReference>
<dbReference type="AlphaFoldDB" id="H1Y9C7"/>
<dbReference type="PANTHER" id="PTHR34106:SF5">
    <property type="entry name" value="GLYCOSIDASE"/>
    <property type="match status" value="1"/>
</dbReference>
<keyword evidence="5" id="KW-0326">Glycosidase</keyword>
<dbReference type="eggNOG" id="COG2152">
    <property type="taxonomic scope" value="Bacteria"/>
</dbReference>
<dbReference type="PIRSF" id="PIRSF016202">
    <property type="entry name" value="PH1107"/>
    <property type="match status" value="1"/>
</dbReference>
<dbReference type="GO" id="GO:0016798">
    <property type="term" value="F:hydrolase activity, acting on glycosyl bonds"/>
    <property type="evidence" value="ECO:0007669"/>
    <property type="project" value="UniProtKB-KW"/>
</dbReference>
<evidence type="ECO:0000256" key="2">
    <source>
        <dbReference type="ARBA" id="ARBA00022679"/>
    </source>
</evidence>
<dbReference type="Gene3D" id="2.115.10.20">
    <property type="entry name" value="Glycosyl hydrolase domain, family 43"/>
    <property type="match status" value="1"/>
</dbReference>
<sequence>MKNRLLKLTGVLACLLIFNFSVAQPRHQKLLPAWAFGGFIRPQNVNPIISPDSTKKFMDPMSSKAVGWEAYYTFNPAATIKNGKIVVLYRSEDKTGVEIGTRTSRIGYAESKDGLHFARNDKPVLYPANDSQKEFEWPGGCEDPRVAVTANGVYVMFYTQWNRKVPRLGVATSKNLTTWVKHGPIFRKAYNGKFFNMASKSASILTKIANDHQVITKINGKYWMYWGEEHVYAATSLNLVDWTPVVDNKGELKQLISPRKNYFDSDLTECGPPAIMTSKGIILFYNGKNHPSEGGDKRFNGNSYCAGQVLFSNTNPAKAIGRLNVPFLRPMEPFEKSGQYVNGTVFIEGLVYFKKKWFLYYGCADSKVGVAVFDPSKPADPDPVPTL</sequence>
<protein>
    <submittedName>
        <fullName evidence="5">Glycosidase related protein</fullName>
    </submittedName>
</protein>
<keyword evidence="4" id="KW-0732">Signal</keyword>
<dbReference type="InterPro" id="IPR007184">
    <property type="entry name" value="Mannoside_phosphorylase"/>
</dbReference>
<evidence type="ECO:0000313" key="5">
    <source>
        <dbReference type="EMBL" id="EHQ29505.1"/>
    </source>
</evidence>
<keyword evidence="2" id="KW-0808">Transferase</keyword>
<evidence type="ECO:0000256" key="3">
    <source>
        <dbReference type="ARBA" id="ARBA00024356"/>
    </source>
</evidence>
<evidence type="ECO:0000313" key="6">
    <source>
        <dbReference type="Proteomes" id="UP000002774"/>
    </source>
</evidence>
<reference evidence="5" key="1">
    <citation type="submission" date="2011-09" db="EMBL/GenBank/DDBJ databases">
        <title>The permanent draft genome of Mucilaginibacter paludis DSM 18603.</title>
        <authorList>
            <consortium name="US DOE Joint Genome Institute (JGI-PGF)"/>
            <person name="Lucas S."/>
            <person name="Han J."/>
            <person name="Lapidus A."/>
            <person name="Bruce D."/>
            <person name="Goodwin L."/>
            <person name="Pitluck S."/>
            <person name="Peters L."/>
            <person name="Kyrpides N."/>
            <person name="Mavromatis K."/>
            <person name="Ivanova N."/>
            <person name="Mikhailova N."/>
            <person name="Held B."/>
            <person name="Detter J.C."/>
            <person name="Tapia R."/>
            <person name="Han C."/>
            <person name="Land M."/>
            <person name="Hauser L."/>
            <person name="Markowitz V."/>
            <person name="Cheng J.-F."/>
            <person name="Hugenholtz P."/>
            <person name="Woyke T."/>
            <person name="Wu D."/>
            <person name="Tindall B."/>
            <person name="Brambilla E."/>
            <person name="Klenk H.-P."/>
            <person name="Eisen J.A."/>
        </authorList>
    </citation>
    <scope>NUCLEOTIDE SEQUENCE [LARGE SCALE GENOMIC DNA]</scope>
    <source>
        <strain evidence="5">DSM 18603</strain>
    </source>
</reference>
<dbReference type="Proteomes" id="UP000002774">
    <property type="component" value="Chromosome"/>
</dbReference>
<keyword evidence="1" id="KW-0328">Glycosyltransferase</keyword>
<dbReference type="HOGENOM" id="CLU_046648_3_0_10"/>
<feature type="chain" id="PRO_5003557157" evidence="4">
    <location>
        <begin position="24"/>
        <end position="387"/>
    </location>
</feature>
<evidence type="ECO:0000256" key="1">
    <source>
        <dbReference type="ARBA" id="ARBA00022676"/>
    </source>
</evidence>
<gene>
    <name evidence="5" type="ORF">Mucpa_5433</name>
</gene>
<comment type="similarity">
    <text evidence="3">Belongs to the glycosyl hydrolase 130 family.</text>
</comment>